<comment type="caution">
    <text evidence="2">The sequence shown here is derived from an EMBL/GenBank/DDBJ whole genome shotgun (WGS) entry which is preliminary data.</text>
</comment>
<proteinExistence type="predicted"/>
<evidence type="ECO:0000313" key="2">
    <source>
        <dbReference type="EMBL" id="EFE50025.1"/>
    </source>
</evidence>
<sequence length="84" mass="9342">MLRHPILRSTQQHIATLPPLKPPQITPIFGKNAKFTLFSPQNPSKNGDTNTFPKQKICPMECTGNCATFLRPCSTTSVSRSLCR</sequence>
<evidence type="ECO:0000256" key="1">
    <source>
        <dbReference type="SAM" id="MobiDB-lite"/>
    </source>
</evidence>
<accession>D4DQE3</accession>
<dbReference type="AlphaFoldDB" id="D4DQE3"/>
<reference evidence="2 3" key="1">
    <citation type="submission" date="2010-02" db="EMBL/GenBank/DDBJ databases">
        <authorList>
            <person name="Weinstock G."/>
            <person name="Sodergren E."/>
            <person name="Clifton S."/>
            <person name="Fulton L."/>
            <person name="Fulton B."/>
            <person name="Courtney L."/>
            <person name="Fronick C."/>
            <person name="Harrison M."/>
            <person name="Strong C."/>
            <person name="Farmer C."/>
            <person name="Delahaunty K."/>
            <person name="Markovic C."/>
            <person name="Hall O."/>
            <person name="Minx P."/>
            <person name="Tomlinson C."/>
            <person name="Mitreva M."/>
            <person name="Nelson J."/>
            <person name="Hou S."/>
            <person name="Wollam A."/>
            <person name="Pepin K.H."/>
            <person name="Johnson M."/>
            <person name="Bhonagiri V."/>
            <person name="Zhang X."/>
            <person name="Suruliraj S."/>
            <person name="Warren W."/>
            <person name="Chinwalla A."/>
            <person name="Mardis E.R."/>
            <person name="Wilson R.K."/>
        </authorList>
    </citation>
    <scope>NUCLEOTIDE SEQUENCE [LARGE SCALE GENOMIC DNA]</scope>
    <source>
        <strain evidence="2 3">ATCC 29315</strain>
    </source>
</reference>
<organism evidence="2 3">
    <name type="scientific">Neisseria elongata subsp. glycolytica ATCC 29315</name>
    <dbReference type="NCBI Taxonomy" id="546263"/>
    <lineage>
        <taxon>Bacteria</taxon>
        <taxon>Pseudomonadati</taxon>
        <taxon>Pseudomonadota</taxon>
        <taxon>Betaproteobacteria</taxon>
        <taxon>Neisseriales</taxon>
        <taxon>Neisseriaceae</taxon>
        <taxon>Neisseria</taxon>
    </lineage>
</organism>
<protein>
    <submittedName>
        <fullName evidence="2">Uncharacterized protein</fullName>
    </submittedName>
</protein>
<evidence type="ECO:0000313" key="3">
    <source>
        <dbReference type="Proteomes" id="UP000005536"/>
    </source>
</evidence>
<dbReference type="Proteomes" id="UP000005536">
    <property type="component" value="Unassembled WGS sequence"/>
</dbReference>
<dbReference type="EMBL" id="ADBF01000030">
    <property type="protein sequence ID" value="EFE50025.1"/>
    <property type="molecule type" value="Genomic_DNA"/>
</dbReference>
<name>D4DQE3_NEIEG</name>
<feature type="region of interest" description="Disordered" evidence="1">
    <location>
        <begin position="1"/>
        <end position="21"/>
    </location>
</feature>
<gene>
    <name evidence="2" type="ORF">NEIELOOT_01279</name>
</gene>